<dbReference type="InterPro" id="IPR036759">
    <property type="entry name" value="TPK_catalytic_sf"/>
</dbReference>
<dbReference type="AlphaFoldDB" id="A0A8H4RH02"/>
<dbReference type="InterPro" id="IPR007371">
    <property type="entry name" value="TPK_catalytic"/>
</dbReference>
<evidence type="ECO:0000259" key="8">
    <source>
        <dbReference type="SMART" id="SM00983"/>
    </source>
</evidence>
<comment type="similarity">
    <text evidence="2 7">Belongs to the thiamine pyrophosphokinase family.</text>
</comment>
<evidence type="ECO:0000313" key="10">
    <source>
        <dbReference type="Proteomes" id="UP000566819"/>
    </source>
</evidence>
<feature type="domain" description="Thiamin pyrophosphokinase thiamin-binding" evidence="8">
    <location>
        <begin position="176"/>
        <end position="245"/>
    </location>
</feature>
<dbReference type="NCBIfam" id="TIGR01378">
    <property type="entry name" value="thi_PPkinase"/>
    <property type="match status" value="1"/>
</dbReference>
<protein>
    <recommendedName>
        <fullName evidence="7">Thiamine pyrophosphokinase</fullName>
        <ecNumber evidence="7">2.7.6.2</ecNumber>
    </recommendedName>
</protein>
<dbReference type="SUPFAM" id="SSF63862">
    <property type="entry name" value="Thiamin pyrophosphokinase, substrate-binding domain"/>
    <property type="match status" value="1"/>
</dbReference>
<evidence type="ECO:0000313" key="9">
    <source>
        <dbReference type="EMBL" id="KAF4628479.1"/>
    </source>
</evidence>
<dbReference type="GO" id="GO:0004788">
    <property type="term" value="F:thiamine diphosphokinase activity"/>
    <property type="evidence" value="ECO:0007669"/>
    <property type="project" value="UniProtKB-UniRule"/>
</dbReference>
<comment type="caution">
    <text evidence="9">The sequence shown here is derived from an EMBL/GenBank/DDBJ whole genome shotgun (WGS) entry which is preliminary data.</text>
</comment>
<dbReference type="EC" id="2.7.6.2" evidence="7"/>
<dbReference type="InterPro" id="IPR006282">
    <property type="entry name" value="Thi_PPkinase"/>
</dbReference>
<dbReference type="GO" id="GO:0006772">
    <property type="term" value="P:thiamine metabolic process"/>
    <property type="evidence" value="ECO:0007669"/>
    <property type="project" value="InterPro"/>
</dbReference>
<dbReference type="PANTHER" id="PTHR13622:SF8">
    <property type="entry name" value="THIAMIN PYROPHOSPHOKINASE 1"/>
    <property type="match status" value="1"/>
</dbReference>
<dbReference type="OrthoDB" id="25149at2759"/>
<dbReference type="CDD" id="cd07995">
    <property type="entry name" value="TPK"/>
    <property type="match status" value="1"/>
</dbReference>
<dbReference type="InterPro" id="IPR007373">
    <property type="entry name" value="Thiamin_PyroPKinase_B1-bd"/>
</dbReference>
<dbReference type="Pfam" id="PF04265">
    <property type="entry name" value="TPK_B1_binding"/>
    <property type="match status" value="1"/>
</dbReference>
<dbReference type="UniPathway" id="UPA00060">
    <property type="reaction ID" value="UER00597"/>
</dbReference>
<reference evidence="9 10" key="1">
    <citation type="submission" date="2020-03" db="EMBL/GenBank/DDBJ databases">
        <title>Draft Genome Sequence of Cudoniella acicularis.</title>
        <authorList>
            <person name="Buettner E."/>
            <person name="Kellner H."/>
        </authorList>
    </citation>
    <scope>NUCLEOTIDE SEQUENCE [LARGE SCALE GENOMIC DNA]</scope>
    <source>
        <strain evidence="9 10">DSM 108380</strain>
    </source>
</reference>
<name>A0A8H4RH02_9HELO</name>
<keyword evidence="6 7" id="KW-0067">ATP-binding</keyword>
<dbReference type="PIRSF" id="PIRSF031057">
    <property type="entry name" value="Thiamin_pyrophosphokinase"/>
    <property type="match status" value="1"/>
</dbReference>
<sequence>MALLEETTWHPADLFSDNPGAHKEYALVVLNQPMELLPSLYAKIWGNAVRKVAADGGANRVQDLNLSSEGHDLGVDLIIGDLDSIIPASRQYWHEKGVDIVHDSDQYSTDFTKAVNNIWAPEKSKPMNIVAIGGIGGRVDQGVSILHHLYMFQKNYESGKMFLLSNEGITFVLRSGKHKIKARENFMGFGLGKHVGILPLKEPSVITTTGLEWDVTDWKTEVGGQMSTSNHVQEDWVTVETTKDVLFTIDFNIDGHNNS</sequence>
<evidence type="ECO:0000256" key="3">
    <source>
        <dbReference type="ARBA" id="ARBA00022679"/>
    </source>
</evidence>
<dbReference type="GO" id="GO:0009229">
    <property type="term" value="P:thiamine diphosphate biosynthetic process"/>
    <property type="evidence" value="ECO:0007669"/>
    <property type="project" value="UniProtKB-UniRule"/>
</dbReference>
<dbReference type="GO" id="GO:0030975">
    <property type="term" value="F:thiamine binding"/>
    <property type="evidence" value="ECO:0007669"/>
    <property type="project" value="UniProtKB-UniRule"/>
</dbReference>
<comment type="catalytic activity">
    <reaction evidence="7">
        <text>thiamine + ATP = thiamine diphosphate + AMP + H(+)</text>
        <dbReference type="Rhea" id="RHEA:11576"/>
        <dbReference type="ChEBI" id="CHEBI:15378"/>
        <dbReference type="ChEBI" id="CHEBI:18385"/>
        <dbReference type="ChEBI" id="CHEBI:30616"/>
        <dbReference type="ChEBI" id="CHEBI:58937"/>
        <dbReference type="ChEBI" id="CHEBI:456215"/>
    </reaction>
</comment>
<accession>A0A8H4RH02</accession>
<dbReference type="InterPro" id="IPR016966">
    <property type="entry name" value="Thiamin_pyrophosphokinase_euk"/>
</dbReference>
<evidence type="ECO:0000256" key="1">
    <source>
        <dbReference type="ARBA" id="ARBA00005078"/>
    </source>
</evidence>
<keyword evidence="10" id="KW-1185">Reference proteome</keyword>
<comment type="pathway">
    <text evidence="1 7">Cofactor biosynthesis; thiamine diphosphate biosynthesis; thiamine diphosphate from thiamine: step 1/1.</text>
</comment>
<dbReference type="PANTHER" id="PTHR13622">
    <property type="entry name" value="THIAMIN PYROPHOSPHOKINASE"/>
    <property type="match status" value="1"/>
</dbReference>
<dbReference type="Proteomes" id="UP000566819">
    <property type="component" value="Unassembled WGS sequence"/>
</dbReference>
<evidence type="ECO:0000256" key="6">
    <source>
        <dbReference type="ARBA" id="ARBA00022840"/>
    </source>
</evidence>
<evidence type="ECO:0000256" key="5">
    <source>
        <dbReference type="ARBA" id="ARBA00022777"/>
    </source>
</evidence>
<gene>
    <name evidence="9" type="ORF">G7Y89_g9667</name>
</gene>
<evidence type="ECO:0000256" key="2">
    <source>
        <dbReference type="ARBA" id="ARBA00006785"/>
    </source>
</evidence>
<keyword evidence="4 7" id="KW-0547">Nucleotide-binding</keyword>
<organism evidence="9 10">
    <name type="scientific">Cudoniella acicularis</name>
    <dbReference type="NCBI Taxonomy" id="354080"/>
    <lineage>
        <taxon>Eukaryota</taxon>
        <taxon>Fungi</taxon>
        <taxon>Dikarya</taxon>
        <taxon>Ascomycota</taxon>
        <taxon>Pezizomycotina</taxon>
        <taxon>Leotiomycetes</taxon>
        <taxon>Helotiales</taxon>
        <taxon>Tricladiaceae</taxon>
        <taxon>Cudoniella</taxon>
    </lineage>
</organism>
<dbReference type="GO" id="GO:0016301">
    <property type="term" value="F:kinase activity"/>
    <property type="evidence" value="ECO:0007669"/>
    <property type="project" value="UniProtKB-UniRule"/>
</dbReference>
<keyword evidence="3 7" id="KW-0808">Transferase</keyword>
<evidence type="ECO:0000256" key="7">
    <source>
        <dbReference type="PIRNR" id="PIRNR031057"/>
    </source>
</evidence>
<dbReference type="SUPFAM" id="SSF63999">
    <property type="entry name" value="Thiamin pyrophosphokinase, catalytic domain"/>
    <property type="match status" value="1"/>
</dbReference>
<dbReference type="GO" id="GO:0005524">
    <property type="term" value="F:ATP binding"/>
    <property type="evidence" value="ECO:0007669"/>
    <property type="project" value="UniProtKB-UniRule"/>
</dbReference>
<proteinExistence type="inferred from homology"/>
<dbReference type="Pfam" id="PF04263">
    <property type="entry name" value="TPK_catalytic"/>
    <property type="match status" value="1"/>
</dbReference>
<dbReference type="Gene3D" id="3.40.50.10240">
    <property type="entry name" value="Thiamin pyrophosphokinase, catalytic domain"/>
    <property type="match status" value="1"/>
</dbReference>
<dbReference type="SMART" id="SM00983">
    <property type="entry name" value="TPK_B1_binding"/>
    <property type="match status" value="1"/>
</dbReference>
<dbReference type="EMBL" id="JAAMPI010000806">
    <property type="protein sequence ID" value="KAF4628479.1"/>
    <property type="molecule type" value="Genomic_DNA"/>
</dbReference>
<evidence type="ECO:0000256" key="4">
    <source>
        <dbReference type="ARBA" id="ARBA00022741"/>
    </source>
</evidence>
<keyword evidence="5 7" id="KW-0418">Kinase</keyword>
<dbReference type="InterPro" id="IPR036371">
    <property type="entry name" value="TPK_B1-bd_sf"/>
</dbReference>